<evidence type="ECO:0000256" key="1">
    <source>
        <dbReference type="SAM" id="SignalP"/>
    </source>
</evidence>
<accession>A0A0G4H9M4</accession>
<dbReference type="AlphaFoldDB" id="A0A0G4H9M4"/>
<name>A0A0G4H9M4_9ALVE</name>
<evidence type="ECO:0000313" key="2">
    <source>
        <dbReference type="EMBL" id="CEM40482.1"/>
    </source>
</evidence>
<sequence length="618" mass="68053">MKKTAVLLATSMAVSSAVVDLPGFKTGDLLKGGNLGGMDKLGLFAGKDIKGSKDKLDKTVCGNDITELGEECDFGAENGNGVCTAECRLVDDPAVKCVIPISAVAPMTPAGYDLVKNCATIRFSGDENDLCPDDDFGNDCLFNNVDRDPINPTGGDNGGPEFSFLGVYGLNFWVGSVTWTGQPEAVWESVGTSLEFPNLLYIGGSIRVTVESGIQSFKAPRLRTIDEDLLLYSDELREIDVHSLHMESYSELAIGPMTGQVPKIDLTSLENGESNLRIRGIPNLETIDLASLVQADSVNLEPVDDLFMTKLTNFNVPNLEVMHDTLDVETFGPAVLSLPSLTVARNIDIDCDDDGKDDPATFQCLMKGLDAPEVRVSNIIMQDMSSLEFINAPKWTVDIADRDTDFRRLRPIQKLEFPSLVHTEEMEIEEMPDLLEINLPSLIYNGDDGVEWNRNPKLKIVRAPKLKFFEEADISRNPSLEQLILCGMDAHVEISISPDQTDGEIANLWYNLGTQVNNNTEIYVCGMDELRASFLKTFHEVGNERVESGDLMGEDFVFPTNFITSSDPRCAEVCPAKSKKAADKDLNLKEEKVGKDAFELDFSGLNQMFKFDEFNFHG</sequence>
<organism evidence="2">
    <name type="scientific">Chromera velia CCMP2878</name>
    <dbReference type="NCBI Taxonomy" id="1169474"/>
    <lineage>
        <taxon>Eukaryota</taxon>
        <taxon>Sar</taxon>
        <taxon>Alveolata</taxon>
        <taxon>Colpodellida</taxon>
        <taxon>Chromeraceae</taxon>
        <taxon>Chromera</taxon>
    </lineage>
</organism>
<protein>
    <submittedName>
        <fullName evidence="2">Uncharacterized protein</fullName>
    </submittedName>
</protein>
<feature type="signal peptide" evidence="1">
    <location>
        <begin position="1"/>
        <end position="16"/>
    </location>
</feature>
<dbReference type="PhylomeDB" id="A0A0G4H9M4"/>
<dbReference type="VEuPathDB" id="CryptoDB:Cvel_25337"/>
<reference evidence="2" key="1">
    <citation type="submission" date="2014-11" db="EMBL/GenBank/DDBJ databases">
        <authorList>
            <person name="Otto D Thomas"/>
            <person name="Naeem Raeece"/>
        </authorList>
    </citation>
    <scope>NUCLEOTIDE SEQUENCE</scope>
</reference>
<proteinExistence type="predicted"/>
<dbReference type="EMBL" id="CDMZ01002047">
    <property type="protein sequence ID" value="CEM40482.1"/>
    <property type="molecule type" value="Genomic_DNA"/>
</dbReference>
<feature type="chain" id="PRO_5005191121" evidence="1">
    <location>
        <begin position="17"/>
        <end position="618"/>
    </location>
</feature>
<gene>
    <name evidence="2" type="ORF">Cvel_25337</name>
</gene>
<keyword evidence="1" id="KW-0732">Signal</keyword>